<gene>
    <name evidence="1" type="ORF">B0F00_24570</name>
</gene>
<organism evidence="1">
    <name type="scientific">Salmonella virchow</name>
    <dbReference type="NCBI Taxonomy" id="48409"/>
    <lineage>
        <taxon>Bacteria</taxon>
        <taxon>Pseudomonadati</taxon>
        <taxon>Pseudomonadota</taxon>
        <taxon>Gammaproteobacteria</taxon>
        <taxon>Enterobacterales</taxon>
        <taxon>Enterobacteriaceae</taxon>
        <taxon>Salmonella</taxon>
    </lineage>
</organism>
<accession>A0A603A1J0</accession>
<dbReference type="AlphaFoldDB" id="A0A603A1J0"/>
<dbReference type="EMBL" id="AAKOCB010000027">
    <property type="protein sequence ID" value="ECT8541883.1"/>
    <property type="molecule type" value="Genomic_DNA"/>
</dbReference>
<protein>
    <submittedName>
        <fullName evidence="1">Uncharacterized protein</fullName>
    </submittedName>
</protein>
<reference evidence="1" key="1">
    <citation type="submission" date="2018-07" db="EMBL/GenBank/DDBJ databases">
        <authorList>
            <consortium name="PulseNet: The National Subtyping Network for Foodborne Disease Surveillance"/>
            <person name="Tarr C.L."/>
            <person name="Trees E."/>
            <person name="Katz L.S."/>
            <person name="Carleton-Romer H.A."/>
            <person name="Stroika S."/>
            <person name="Kucerova Z."/>
            <person name="Roache K.F."/>
            <person name="Sabol A.L."/>
            <person name="Besser J."/>
            <person name="Gerner-Smidt P."/>
        </authorList>
    </citation>
    <scope>NUCLEOTIDE SEQUENCE</scope>
    <source>
        <strain evidence="1">PNUSAS007903</strain>
    </source>
</reference>
<sequence>MKPLPRHLQGKAQLPLAGGCFSKGHRLALVSLLPVLEARPGDRDDGERVKLSILQNSLLQAGQLPRFVLHEPSLYSWGVFCRGRASEAGVKAAGDLLDQHAFVSALEAIVADNKNKEVKK</sequence>
<evidence type="ECO:0000313" key="1">
    <source>
        <dbReference type="EMBL" id="ECT8541883.1"/>
    </source>
</evidence>
<comment type="caution">
    <text evidence="1">The sequence shown here is derived from an EMBL/GenBank/DDBJ whole genome shotgun (WGS) entry which is preliminary data.</text>
</comment>
<proteinExistence type="predicted"/>
<name>A0A603A1J0_SALVI</name>